<gene>
    <name evidence="12" type="ORF">D5R97_02495</name>
</gene>
<dbReference type="SUPFAM" id="SSF143597">
    <property type="entry name" value="YojJ-like"/>
    <property type="match status" value="1"/>
</dbReference>
<dbReference type="AlphaFoldDB" id="A0A424YH90"/>
<evidence type="ECO:0000256" key="9">
    <source>
        <dbReference type="ARBA" id="ARBA00023136"/>
    </source>
</evidence>
<name>A0A424YH90_9FIRM</name>
<dbReference type="InterPro" id="IPR045585">
    <property type="entry name" value="CdaA_N"/>
</dbReference>
<dbReference type="PANTHER" id="PTHR34185">
    <property type="entry name" value="DIADENYLATE CYCLASE"/>
    <property type="match status" value="1"/>
</dbReference>
<dbReference type="GO" id="GO:0006171">
    <property type="term" value="P:cAMP biosynthetic process"/>
    <property type="evidence" value="ECO:0007669"/>
    <property type="project" value="InterPro"/>
</dbReference>
<dbReference type="EMBL" id="QZAA01000067">
    <property type="protein sequence ID" value="RQD77467.1"/>
    <property type="molecule type" value="Genomic_DNA"/>
</dbReference>
<dbReference type="HAMAP" id="MF_01499">
    <property type="entry name" value="DacA"/>
    <property type="match status" value="1"/>
</dbReference>
<dbReference type="Proteomes" id="UP000285138">
    <property type="component" value="Unassembled WGS sequence"/>
</dbReference>
<dbReference type="InterPro" id="IPR036888">
    <property type="entry name" value="DNA_integrity_DisA_N_sf"/>
</dbReference>
<dbReference type="GO" id="GO:0005524">
    <property type="term" value="F:ATP binding"/>
    <property type="evidence" value="ECO:0007669"/>
    <property type="project" value="UniProtKB-KW"/>
</dbReference>
<evidence type="ECO:0000313" key="13">
    <source>
        <dbReference type="Proteomes" id="UP000285138"/>
    </source>
</evidence>
<dbReference type="Pfam" id="PF02457">
    <property type="entry name" value="DAC"/>
    <property type="match status" value="1"/>
</dbReference>
<evidence type="ECO:0000256" key="10">
    <source>
        <dbReference type="SAM" id="Phobius"/>
    </source>
</evidence>
<keyword evidence="2" id="KW-1003">Cell membrane</keyword>
<keyword evidence="3" id="KW-0808">Transferase</keyword>
<keyword evidence="9 10" id="KW-0472">Membrane</keyword>
<evidence type="ECO:0000256" key="6">
    <source>
        <dbReference type="ARBA" id="ARBA00022741"/>
    </source>
</evidence>
<dbReference type="GO" id="GO:0004016">
    <property type="term" value="F:adenylate cyclase activity"/>
    <property type="evidence" value="ECO:0007669"/>
    <property type="project" value="InterPro"/>
</dbReference>
<dbReference type="GO" id="GO:0106408">
    <property type="term" value="F:diadenylate cyclase activity"/>
    <property type="evidence" value="ECO:0007669"/>
    <property type="project" value="UniProtKB-EC"/>
</dbReference>
<keyword evidence="5" id="KW-0548">Nucleotidyltransferase</keyword>
<feature type="transmembrane region" description="Helical" evidence="10">
    <location>
        <begin position="42"/>
        <end position="60"/>
    </location>
</feature>
<feature type="non-terminal residue" evidence="12">
    <location>
        <position position="241"/>
    </location>
</feature>
<dbReference type="InterPro" id="IPR014046">
    <property type="entry name" value="C-di-AMP_synthase"/>
</dbReference>
<dbReference type="Pfam" id="PF19293">
    <property type="entry name" value="CdaA_N"/>
    <property type="match status" value="1"/>
</dbReference>
<protein>
    <submittedName>
        <fullName evidence="12">TIGR00159 family protein</fullName>
    </submittedName>
</protein>
<comment type="catalytic activity">
    <reaction evidence="1">
        <text>2 ATP = 3',3'-c-di-AMP + 2 diphosphate</text>
        <dbReference type="Rhea" id="RHEA:35655"/>
        <dbReference type="ChEBI" id="CHEBI:30616"/>
        <dbReference type="ChEBI" id="CHEBI:33019"/>
        <dbReference type="ChEBI" id="CHEBI:71500"/>
        <dbReference type="EC" id="2.7.7.85"/>
    </reaction>
</comment>
<evidence type="ECO:0000256" key="3">
    <source>
        <dbReference type="ARBA" id="ARBA00022679"/>
    </source>
</evidence>
<proteinExistence type="inferred from homology"/>
<dbReference type="InterPro" id="IPR050338">
    <property type="entry name" value="DisA"/>
</dbReference>
<evidence type="ECO:0000256" key="1">
    <source>
        <dbReference type="ARBA" id="ARBA00000877"/>
    </source>
</evidence>
<dbReference type="Gene3D" id="3.40.1700.10">
    <property type="entry name" value="DNA integrity scanning protein, DisA, N-terminal domain"/>
    <property type="match status" value="1"/>
</dbReference>
<evidence type="ECO:0000256" key="7">
    <source>
        <dbReference type="ARBA" id="ARBA00022840"/>
    </source>
</evidence>
<evidence type="ECO:0000256" key="2">
    <source>
        <dbReference type="ARBA" id="ARBA00022475"/>
    </source>
</evidence>
<reference evidence="12 13" key="1">
    <citation type="submission" date="2018-08" db="EMBL/GenBank/DDBJ databases">
        <title>The metabolism and importance of syntrophic acetate oxidation coupled to methane or sulfide production in haloalkaline environments.</title>
        <authorList>
            <person name="Timmers P.H.A."/>
            <person name="Vavourakis C.D."/>
            <person name="Sorokin D.Y."/>
            <person name="Sinninghe Damste J.S."/>
            <person name="Muyzer G."/>
            <person name="Stams A.J.M."/>
            <person name="Plugge C.M."/>
        </authorList>
    </citation>
    <scope>NUCLEOTIDE SEQUENCE [LARGE SCALE GENOMIC DNA]</scope>
    <source>
        <strain evidence="12">MSAO_Bac1</strain>
    </source>
</reference>
<feature type="domain" description="DAC" evidence="11">
    <location>
        <begin position="84"/>
        <end position="241"/>
    </location>
</feature>
<organism evidence="12 13">
    <name type="scientific">Candidatus Syntrophonatronum acetioxidans</name>
    <dbReference type="NCBI Taxonomy" id="1795816"/>
    <lineage>
        <taxon>Bacteria</taxon>
        <taxon>Bacillati</taxon>
        <taxon>Bacillota</taxon>
        <taxon>Clostridia</taxon>
        <taxon>Eubacteriales</taxon>
        <taxon>Syntrophomonadaceae</taxon>
        <taxon>Candidatus Syntrophonatronum</taxon>
    </lineage>
</organism>
<dbReference type="PIRSF" id="PIRSF004793">
    <property type="entry name" value="UCP004793"/>
    <property type="match status" value="1"/>
</dbReference>
<evidence type="ECO:0000256" key="8">
    <source>
        <dbReference type="ARBA" id="ARBA00022989"/>
    </source>
</evidence>
<dbReference type="FunFam" id="3.40.1700.10:FF:000002">
    <property type="entry name" value="Diadenylate cyclase"/>
    <property type="match status" value="1"/>
</dbReference>
<dbReference type="PROSITE" id="PS51794">
    <property type="entry name" value="DAC"/>
    <property type="match status" value="1"/>
</dbReference>
<evidence type="ECO:0000313" key="12">
    <source>
        <dbReference type="EMBL" id="RQD77467.1"/>
    </source>
</evidence>
<evidence type="ECO:0000256" key="4">
    <source>
        <dbReference type="ARBA" id="ARBA00022692"/>
    </source>
</evidence>
<evidence type="ECO:0000259" key="11">
    <source>
        <dbReference type="PROSITE" id="PS51794"/>
    </source>
</evidence>
<keyword evidence="6" id="KW-0547">Nucleotide-binding</keyword>
<keyword evidence="7" id="KW-0067">ATP-binding</keyword>
<dbReference type="InterPro" id="IPR003390">
    <property type="entry name" value="DNA_integrity_scan_DisA_N"/>
</dbReference>
<evidence type="ECO:0000256" key="5">
    <source>
        <dbReference type="ARBA" id="ARBA00022695"/>
    </source>
</evidence>
<comment type="caution">
    <text evidence="12">The sequence shown here is derived from an EMBL/GenBank/DDBJ whole genome shotgun (WGS) entry which is preliminary data.</text>
</comment>
<keyword evidence="4 10" id="KW-0812">Transmembrane</keyword>
<dbReference type="InterPro" id="IPR034701">
    <property type="entry name" value="CdaA"/>
</dbReference>
<keyword evidence="8 10" id="KW-1133">Transmembrane helix</keyword>
<dbReference type="PANTHER" id="PTHR34185:SF1">
    <property type="entry name" value="DIADENYLATE CYCLASE"/>
    <property type="match status" value="1"/>
</dbReference>
<sequence>MWDQFQSIILEFGWRDVLDISLIAFILYKLIILVRGTRAIQLLKGLMLLLIATIGVRQLGLTAVDWLLRQFMTIGLIAIPIVFQPELRRGLEQLGRGKIFVRTSYLYREKDLKEVIEELIKATQVLVKNRIGALIVMERETGINEFVETGIRLESHVSAELLINIFMPRTPLHDGAIIIRGSRIMAAGCYLPLTENPHLSKELGTRHRAAIGISENSDAVAIVVSEETGAISLANNGKLTR</sequence>
<feature type="transmembrane region" description="Helical" evidence="10">
    <location>
        <begin position="12"/>
        <end position="30"/>
    </location>
</feature>
<dbReference type="NCBIfam" id="TIGR00159">
    <property type="entry name" value="diadenylate cyclase CdaA"/>
    <property type="match status" value="1"/>
</dbReference>
<accession>A0A424YH90</accession>